<protein>
    <submittedName>
        <fullName evidence="3">Protein LONGIFOLIA 2</fullName>
    </submittedName>
</protein>
<dbReference type="Pfam" id="PF14309">
    <property type="entry name" value="DUF4378"/>
    <property type="match status" value="1"/>
</dbReference>
<feature type="region of interest" description="Disordered" evidence="1">
    <location>
        <begin position="465"/>
        <end position="570"/>
    </location>
</feature>
<dbReference type="EMBL" id="BKCP01007181">
    <property type="protein sequence ID" value="GER45293.1"/>
    <property type="molecule type" value="Genomic_DNA"/>
</dbReference>
<feature type="domain" description="DUF4378" evidence="2">
    <location>
        <begin position="729"/>
        <end position="889"/>
    </location>
</feature>
<dbReference type="GO" id="GO:0051513">
    <property type="term" value="P:regulation of monopolar cell growth"/>
    <property type="evidence" value="ECO:0007669"/>
    <property type="project" value="InterPro"/>
</dbReference>
<feature type="compositionally biased region" description="Basic and acidic residues" evidence="1">
    <location>
        <begin position="118"/>
        <end position="138"/>
    </location>
</feature>
<feature type="compositionally biased region" description="Polar residues" evidence="1">
    <location>
        <begin position="491"/>
        <end position="501"/>
    </location>
</feature>
<feature type="region of interest" description="Disordered" evidence="1">
    <location>
        <begin position="337"/>
        <end position="373"/>
    </location>
</feature>
<evidence type="ECO:0000259" key="2">
    <source>
        <dbReference type="Pfam" id="PF14309"/>
    </source>
</evidence>
<dbReference type="PANTHER" id="PTHR31680:SF20">
    <property type="entry name" value="PROTEIN LONGIFOLIA 2-LIKE"/>
    <property type="match status" value="1"/>
</dbReference>
<dbReference type="OrthoDB" id="769613at2759"/>
<feature type="region of interest" description="Disordered" evidence="1">
    <location>
        <begin position="231"/>
        <end position="263"/>
    </location>
</feature>
<evidence type="ECO:0000313" key="4">
    <source>
        <dbReference type="Proteomes" id="UP000325081"/>
    </source>
</evidence>
<gene>
    <name evidence="3" type="ORF">STAS_22207</name>
</gene>
<name>A0A5A7QJ11_STRAF</name>
<dbReference type="InterPro" id="IPR033334">
    <property type="entry name" value="LNG1/2"/>
</dbReference>
<feature type="region of interest" description="Disordered" evidence="1">
    <location>
        <begin position="86"/>
        <end position="185"/>
    </location>
</feature>
<dbReference type="PANTHER" id="PTHR31680">
    <property type="entry name" value="LONGIFOLIA PROTEIN"/>
    <property type="match status" value="1"/>
</dbReference>
<accession>A0A5A7QJ11</accession>
<evidence type="ECO:0000256" key="1">
    <source>
        <dbReference type="SAM" id="MobiDB-lite"/>
    </source>
</evidence>
<feature type="compositionally biased region" description="Polar residues" evidence="1">
    <location>
        <begin position="364"/>
        <end position="373"/>
    </location>
</feature>
<feature type="compositionally biased region" description="Polar residues" evidence="1">
    <location>
        <begin position="89"/>
        <end position="103"/>
    </location>
</feature>
<comment type="caution">
    <text evidence="3">The sequence shown here is derived from an EMBL/GenBank/DDBJ whole genome shotgun (WGS) entry which is preliminary data.</text>
</comment>
<reference evidence="4" key="1">
    <citation type="journal article" date="2019" name="Curr. Biol.">
        <title>Genome Sequence of Striga asiatica Provides Insight into the Evolution of Plant Parasitism.</title>
        <authorList>
            <person name="Yoshida S."/>
            <person name="Kim S."/>
            <person name="Wafula E.K."/>
            <person name="Tanskanen J."/>
            <person name="Kim Y.M."/>
            <person name="Honaas L."/>
            <person name="Yang Z."/>
            <person name="Spallek T."/>
            <person name="Conn C.E."/>
            <person name="Ichihashi Y."/>
            <person name="Cheong K."/>
            <person name="Cui S."/>
            <person name="Der J.P."/>
            <person name="Gundlach H."/>
            <person name="Jiao Y."/>
            <person name="Hori C."/>
            <person name="Ishida J.K."/>
            <person name="Kasahara H."/>
            <person name="Kiba T."/>
            <person name="Kim M.S."/>
            <person name="Koo N."/>
            <person name="Laohavisit A."/>
            <person name="Lee Y.H."/>
            <person name="Lumba S."/>
            <person name="McCourt P."/>
            <person name="Mortimer J.C."/>
            <person name="Mutuku J.M."/>
            <person name="Nomura T."/>
            <person name="Sasaki-Sekimoto Y."/>
            <person name="Seto Y."/>
            <person name="Wang Y."/>
            <person name="Wakatake T."/>
            <person name="Sakakibara H."/>
            <person name="Demura T."/>
            <person name="Yamaguchi S."/>
            <person name="Yoneyama K."/>
            <person name="Manabe R.I."/>
            <person name="Nelson D.C."/>
            <person name="Schulman A.H."/>
            <person name="Timko M.P."/>
            <person name="dePamphilis C.W."/>
            <person name="Choi D."/>
            <person name="Shirasu K."/>
        </authorList>
    </citation>
    <scope>NUCLEOTIDE SEQUENCE [LARGE SCALE GENOMIC DNA]</scope>
    <source>
        <strain evidence="4">cv. UVA1</strain>
    </source>
</reference>
<feature type="compositionally biased region" description="Polar residues" evidence="1">
    <location>
        <begin position="171"/>
        <end position="185"/>
    </location>
</feature>
<feature type="compositionally biased region" description="Basic and acidic residues" evidence="1">
    <location>
        <begin position="244"/>
        <end position="263"/>
    </location>
</feature>
<keyword evidence="4" id="KW-1185">Reference proteome</keyword>
<dbReference type="InterPro" id="IPR025486">
    <property type="entry name" value="DUF4378"/>
</dbReference>
<evidence type="ECO:0000313" key="3">
    <source>
        <dbReference type="EMBL" id="GER45293.1"/>
    </source>
</evidence>
<organism evidence="3 4">
    <name type="scientific">Striga asiatica</name>
    <name type="common">Asiatic witchweed</name>
    <name type="synonym">Buchnera asiatica</name>
    <dbReference type="NCBI Taxonomy" id="4170"/>
    <lineage>
        <taxon>Eukaryota</taxon>
        <taxon>Viridiplantae</taxon>
        <taxon>Streptophyta</taxon>
        <taxon>Embryophyta</taxon>
        <taxon>Tracheophyta</taxon>
        <taxon>Spermatophyta</taxon>
        <taxon>Magnoliopsida</taxon>
        <taxon>eudicotyledons</taxon>
        <taxon>Gunneridae</taxon>
        <taxon>Pentapetalae</taxon>
        <taxon>asterids</taxon>
        <taxon>lamiids</taxon>
        <taxon>Lamiales</taxon>
        <taxon>Orobanchaceae</taxon>
        <taxon>Buchnereae</taxon>
        <taxon>Striga</taxon>
    </lineage>
</organism>
<dbReference type="AlphaFoldDB" id="A0A5A7QJ11"/>
<proteinExistence type="predicted"/>
<sequence length="913" mass="102967">MSAKTMSSLRDENRDLRKQIGCMNGILQLFDRHHKRLLQGTQHQLEPQYAARAVSEKALESHKENPIISTESSRASYTSSSCSSTFSSLDFNQTTQPETLSLRQKNKSESPFPITPTKEPRSLDLRDVVKDSMHREARGLPIKTRAPKKDENKGTVMKYVDSPRLPHQSKPKTLNPSVISKGSSQVLGGAHEITRISKNERQALGLHRFSYDGGESRDGLRWTAKQKELPRLSLDSKTSSMKKSLAEKSRSNFLDRDPHVENENLSHNRTSSIVAKLMGLENFPDPSFTDENRTPTLRAQNHASYYSPCFPQNDPTSQSPRFQSENFDRRTKMCSRIPIEPAPWRQQDSGQGSPKMAIDKRRAPTNSRSLSSSVYGEIEKRMTELQFQKAGKDLRALKQILEAMQKTRERLEERMGESVQYTLQRKSNDRVLTIKGPCNPQQLVSTVVIKQADFMEKATFPVSQQKKFRTRKPRYHVENSAPGKKTKEFTSKNNTISTGKRTSWGAPEHDRSTLGHQCKKVVVSPRLQHRVLRIEGQSPPTTPSPDSAGVKNHHRKNLTEKGSQNSKVKAKNMQLSDGHLTVLSSGTRQSSYHHDTASVVSESNNSQVLQAATEVIDLVHLVNPDAAQKENSVSTTTREQIHAVKTVITIPEQPSPISVLDDTFYGEDPPSPVKKISTVFQDAIPSPDEAQRHLENLNHLTEYTSKVLTKPNPTAVDHHTLMYRSLNPDHKYINKILLTSGLLKDPSVISLTDHLLSSCHLINPNMFHILELTEEISSKSDMMQLNKKIERKLIFDMVDELLVRKITSGGVFTSGHKLTSPQVLLKDVYLGMDRICKIPDGRLDDEEDEMIRLLTADIMYQDDWVSYGGEVSALVLDIERLIFKDLINEVVTSEGTGGLRDSSLRHCRKLFSK</sequence>
<dbReference type="Proteomes" id="UP000325081">
    <property type="component" value="Unassembled WGS sequence"/>
</dbReference>